<dbReference type="CDD" id="cd07957">
    <property type="entry name" value="Anticodon_Ia_Met"/>
    <property type="match status" value="1"/>
</dbReference>
<evidence type="ECO:0000256" key="5">
    <source>
        <dbReference type="ARBA" id="ARBA00022741"/>
    </source>
</evidence>
<feature type="binding site" evidence="10">
    <location>
        <position position="166"/>
    </location>
    <ligand>
        <name>Zn(2+)</name>
        <dbReference type="ChEBI" id="CHEBI:29105"/>
    </ligand>
</feature>
<protein>
    <recommendedName>
        <fullName evidence="10">Methionine--tRNA ligase</fullName>
        <ecNumber evidence="10">6.1.1.10</ecNumber>
    </recommendedName>
    <alternativeName>
        <fullName evidence="10">Methionyl-tRNA synthetase</fullName>
        <shortName evidence="10">MetRS</shortName>
    </alternativeName>
</protein>
<dbReference type="InterPro" id="IPR014758">
    <property type="entry name" value="Met-tRNA_synth"/>
</dbReference>
<evidence type="ECO:0000256" key="4">
    <source>
        <dbReference type="ARBA" id="ARBA00022598"/>
    </source>
</evidence>
<gene>
    <name evidence="14" type="primary">metG_1</name>
    <name evidence="10" type="synonym">metG</name>
    <name evidence="14" type="ORF">KDI_13650</name>
</gene>
<dbReference type="InterPro" id="IPR015413">
    <property type="entry name" value="Methionyl/Leucyl_tRNA_Synth"/>
</dbReference>
<dbReference type="InterPro" id="IPR014729">
    <property type="entry name" value="Rossmann-like_a/b/a_fold"/>
</dbReference>
<evidence type="ECO:0000256" key="7">
    <source>
        <dbReference type="ARBA" id="ARBA00022917"/>
    </source>
</evidence>
<evidence type="ECO:0000256" key="2">
    <source>
        <dbReference type="ARBA" id="ARBA00004496"/>
    </source>
</evidence>
<dbReference type="NCBIfam" id="TIGR00398">
    <property type="entry name" value="metG"/>
    <property type="match status" value="1"/>
</dbReference>
<dbReference type="Proteomes" id="UP000322530">
    <property type="component" value="Unassembled WGS sequence"/>
</dbReference>
<dbReference type="GO" id="GO:0006431">
    <property type="term" value="P:methionyl-tRNA aminoacylation"/>
    <property type="evidence" value="ECO:0007669"/>
    <property type="project" value="UniProtKB-UniRule"/>
</dbReference>
<evidence type="ECO:0000256" key="10">
    <source>
        <dbReference type="HAMAP-Rule" id="MF_01228"/>
    </source>
</evidence>
<keyword evidence="5 10" id="KW-0547">Nucleotide-binding</keyword>
<dbReference type="GO" id="GO:0005737">
    <property type="term" value="C:cytoplasm"/>
    <property type="evidence" value="ECO:0007669"/>
    <property type="project" value="UniProtKB-SubCell"/>
</dbReference>
<organism evidence="14 15">
    <name type="scientific">Dictyobacter arantiisoli</name>
    <dbReference type="NCBI Taxonomy" id="2014874"/>
    <lineage>
        <taxon>Bacteria</taxon>
        <taxon>Bacillati</taxon>
        <taxon>Chloroflexota</taxon>
        <taxon>Ktedonobacteria</taxon>
        <taxon>Ktedonobacterales</taxon>
        <taxon>Dictyobacteraceae</taxon>
        <taxon>Dictyobacter</taxon>
    </lineage>
</organism>
<evidence type="ECO:0000256" key="6">
    <source>
        <dbReference type="ARBA" id="ARBA00022840"/>
    </source>
</evidence>
<dbReference type="InterPro" id="IPR033911">
    <property type="entry name" value="MetRS_core"/>
</dbReference>
<dbReference type="SUPFAM" id="SSF52374">
    <property type="entry name" value="Nucleotidylyl transferase"/>
    <property type="match status" value="1"/>
</dbReference>
<evidence type="ECO:0000259" key="12">
    <source>
        <dbReference type="Pfam" id="PF09334"/>
    </source>
</evidence>
<evidence type="ECO:0000256" key="11">
    <source>
        <dbReference type="RuleBase" id="RU363039"/>
    </source>
</evidence>
<comment type="function">
    <text evidence="1 10">Is required not only for elongation of protein synthesis but also for the initiation of all mRNA translation through initiator tRNA(fMet) aminoacylation.</text>
</comment>
<dbReference type="GO" id="GO:0005524">
    <property type="term" value="F:ATP binding"/>
    <property type="evidence" value="ECO:0007669"/>
    <property type="project" value="UniProtKB-UniRule"/>
</dbReference>
<feature type="binding site" evidence="10">
    <location>
        <position position="183"/>
    </location>
    <ligand>
        <name>Zn(2+)</name>
        <dbReference type="ChEBI" id="CHEBI:29105"/>
    </ligand>
</feature>
<dbReference type="SUPFAM" id="SSF47323">
    <property type="entry name" value="Anticodon-binding domain of a subclass of class I aminoacyl-tRNA synthetases"/>
    <property type="match status" value="1"/>
</dbReference>
<dbReference type="GO" id="GO:0004825">
    <property type="term" value="F:methionine-tRNA ligase activity"/>
    <property type="evidence" value="ECO:0007669"/>
    <property type="project" value="UniProtKB-UniRule"/>
</dbReference>
<keyword evidence="7 10" id="KW-0648">Protein biosynthesis</keyword>
<feature type="short sequence motif" description="'HIGH' region" evidence="10">
    <location>
        <begin position="51"/>
        <end position="61"/>
    </location>
</feature>
<evidence type="ECO:0000256" key="8">
    <source>
        <dbReference type="ARBA" id="ARBA00023146"/>
    </source>
</evidence>
<dbReference type="Gene3D" id="3.40.50.620">
    <property type="entry name" value="HUPs"/>
    <property type="match status" value="1"/>
</dbReference>
<feature type="binding site" evidence="10">
    <location>
        <position position="169"/>
    </location>
    <ligand>
        <name>Zn(2+)</name>
        <dbReference type="ChEBI" id="CHEBI:29105"/>
    </ligand>
</feature>
<comment type="subcellular location">
    <subcellularLocation>
        <location evidence="2 10">Cytoplasm</location>
    </subcellularLocation>
</comment>
<dbReference type="PANTHER" id="PTHR43326:SF1">
    <property type="entry name" value="METHIONINE--TRNA LIGASE, MITOCHONDRIAL"/>
    <property type="match status" value="1"/>
</dbReference>
<comment type="subunit">
    <text evidence="10">Monomer.</text>
</comment>
<evidence type="ECO:0000256" key="1">
    <source>
        <dbReference type="ARBA" id="ARBA00003314"/>
    </source>
</evidence>
<dbReference type="Pfam" id="PF09334">
    <property type="entry name" value="tRNA-synt_1g"/>
    <property type="match status" value="2"/>
</dbReference>
<accession>A0A5A5T8J8</accession>
<comment type="similarity">
    <text evidence="11">Belongs to the class-I aminoacyl-tRNA synthetase family.</text>
</comment>
<keyword evidence="15" id="KW-1185">Reference proteome</keyword>
<dbReference type="EMBL" id="BIXY01000014">
    <property type="protein sequence ID" value="GCF07801.1"/>
    <property type="molecule type" value="Genomic_DNA"/>
</dbReference>
<dbReference type="PROSITE" id="PS00178">
    <property type="entry name" value="AA_TRNA_LIGASE_I"/>
    <property type="match status" value="1"/>
</dbReference>
<dbReference type="OrthoDB" id="9810191at2"/>
<evidence type="ECO:0000313" key="15">
    <source>
        <dbReference type="Proteomes" id="UP000322530"/>
    </source>
</evidence>
<dbReference type="EC" id="6.1.1.10" evidence="10"/>
<dbReference type="AlphaFoldDB" id="A0A5A5T8J8"/>
<feature type="domain" description="Methionyl-tRNA synthetase anticodon-binding" evidence="13">
    <location>
        <begin position="414"/>
        <end position="528"/>
    </location>
</feature>
<keyword evidence="6 10" id="KW-0067">ATP-binding</keyword>
<dbReference type="PANTHER" id="PTHR43326">
    <property type="entry name" value="METHIONYL-TRNA SYNTHETASE"/>
    <property type="match status" value="1"/>
</dbReference>
<dbReference type="NCBIfam" id="NF008900">
    <property type="entry name" value="PRK12267.1"/>
    <property type="match status" value="1"/>
</dbReference>
<dbReference type="InterPro" id="IPR041872">
    <property type="entry name" value="Anticodon_Met"/>
</dbReference>
<name>A0A5A5T8J8_9CHLR</name>
<comment type="caution">
    <text evidence="10">Lacks conserved residue(s) required for the propagation of feature annotation.</text>
</comment>
<sequence>MTPSALLSFCVSLPPFQFIEDEIMTIEPLTDTASSTSATDKPRYYVTTAIDYPNGAPHIGHALEKVAADIVARYHRLRGHDTFFSMGIDENSLHVLQTARAHNVEPHAWINALDEQFRHAWSKLDLSYDYWMRTTEPQHIRASQEMFQRALAKGDIYRATYSGWYCPNCNTFYNTEDLIGGRCPSHPSLSPEWLDEENYFFALSKYSDQLLAHIESHPDFIVPASRRAEVISFIHQGLRDFSVSRQVRAGIENWGIPVPGDPQHVIYVWFDALTNYLTAVGFLSDEQQFQHYWPADAHVIGKDITRFHCLYWPAMLLSVDLPLPKQIAVHGFLALESHRISKTLGNVIDPVTLVDKVGVDAVRYYLARQLSFASDGDFSRTGLLRFYNDELGNDLGNLLNRVVSMLNRYRQGNVPLAGPAGALELELQGMAKSIRRRAEQSIERWEIGQALSTIWTFVKRVNQYIEQNAPWQLAKNPAEEQHLDTVLASAAEATRILAILLAPYLPTSASRIMEQLGLPPIEAGAWDEQSAWGSVPLTRIAGGTLLFPRIDPAIAATL</sequence>
<evidence type="ECO:0000313" key="14">
    <source>
        <dbReference type="EMBL" id="GCF07801.1"/>
    </source>
</evidence>
<evidence type="ECO:0000256" key="3">
    <source>
        <dbReference type="ARBA" id="ARBA00022490"/>
    </source>
</evidence>
<feature type="binding site" evidence="10">
    <location>
        <position position="186"/>
    </location>
    <ligand>
        <name>Zn(2+)</name>
        <dbReference type="ChEBI" id="CHEBI:29105"/>
    </ligand>
</feature>
<dbReference type="InterPro" id="IPR009080">
    <property type="entry name" value="tRNAsynth_Ia_anticodon-bd"/>
</dbReference>
<dbReference type="PRINTS" id="PR01041">
    <property type="entry name" value="TRNASYNTHMET"/>
</dbReference>
<dbReference type="FunFam" id="2.170.220.10:FF:000001">
    <property type="entry name" value="methionine--tRNA ligase, mitochondrial"/>
    <property type="match status" value="1"/>
</dbReference>
<dbReference type="CDD" id="cd00814">
    <property type="entry name" value="MetRS_core"/>
    <property type="match status" value="1"/>
</dbReference>
<evidence type="ECO:0000259" key="13">
    <source>
        <dbReference type="Pfam" id="PF19303"/>
    </source>
</evidence>
<dbReference type="Pfam" id="PF19303">
    <property type="entry name" value="Anticodon_3"/>
    <property type="match status" value="1"/>
</dbReference>
<dbReference type="Gene3D" id="1.10.730.10">
    <property type="entry name" value="Isoleucyl-tRNA Synthetase, Domain 1"/>
    <property type="match status" value="1"/>
</dbReference>
<dbReference type="InterPro" id="IPR023457">
    <property type="entry name" value="Met-tRNA_synth_2"/>
</dbReference>
<keyword evidence="4 10" id="KW-0436">Ligase</keyword>
<reference evidence="14 15" key="1">
    <citation type="submission" date="2019-01" db="EMBL/GenBank/DDBJ databases">
        <title>Draft genome sequence of Dictyobacter sp. Uno17.</title>
        <authorList>
            <person name="Wang C.M."/>
            <person name="Zheng Y."/>
            <person name="Sakai Y."/>
            <person name="Abe K."/>
            <person name="Yokota A."/>
            <person name="Yabe S."/>
        </authorList>
    </citation>
    <scope>NUCLEOTIDE SEQUENCE [LARGE SCALE GENOMIC DNA]</scope>
    <source>
        <strain evidence="14 15">Uno17</strain>
    </source>
</reference>
<feature type="domain" description="Methionyl/Leucyl tRNA synthetase" evidence="12">
    <location>
        <begin position="44"/>
        <end position="185"/>
    </location>
</feature>
<dbReference type="Gene3D" id="2.170.220.10">
    <property type="match status" value="1"/>
</dbReference>
<dbReference type="HAMAP" id="MF_01228">
    <property type="entry name" value="Met_tRNA_synth_type2"/>
    <property type="match status" value="1"/>
</dbReference>
<comment type="catalytic activity">
    <reaction evidence="9 10">
        <text>tRNA(Met) + L-methionine + ATP = L-methionyl-tRNA(Met) + AMP + diphosphate</text>
        <dbReference type="Rhea" id="RHEA:13481"/>
        <dbReference type="Rhea" id="RHEA-COMP:9667"/>
        <dbReference type="Rhea" id="RHEA-COMP:9698"/>
        <dbReference type="ChEBI" id="CHEBI:30616"/>
        <dbReference type="ChEBI" id="CHEBI:33019"/>
        <dbReference type="ChEBI" id="CHEBI:57844"/>
        <dbReference type="ChEBI" id="CHEBI:78442"/>
        <dbReference type="ChEBI" id="CHEBI:78530"/>
        <dbReference type="ChEBI" id="CHEBI:456215"/>
        <dbReference type="EC" id="6.1.1.10"/>
    </reaction>
</comment>
<keyword evidence="3 10" id="KW-0963">Cytoplasm</keyword>
<keyword evidence="8 10" id="KW-0030">Aminoacyl-tRNA synthetase</keyword>
<feature type="domain" description="Methionyl/Leucyl tRNA synthetase" evidence="12">
    <location>
        <begin position="190"/>
        <end position="402"/>
    </location>
</feature>
<comment type="caution">
    <text evidence="14">The sequence shown here is derived from an EMBL/GenBank/DDBJ whole genome shotgun (WGS) entry which is preliminary data.</text>
</comment>
<evidence type="ECO:0000256" key="9">
    <source>
        <dbReference type="ARBA" id="ARBA00047364"/>
    </source>
</evidence>
<dbReference type="InterPro" id="IPR001412">
    <property type="entry name" value="aa-tRNA-synth_I_CS"/>
</dbReference>
<proteinExistence type="inferred from homology"/>